<accession>A0AAW1UP00</accession>
<name>A0AAW1UP00_9CUCU</name>
<keyword evidence="2" id="KW-1185">Reference proteome</keyword>
<dbReference type="AlphaFoldDB" id="A0AAW1UP00"/>
<dbReference type="Proteomes" id="UP001431783">
    <property type="component" value="Unassembled WGS sequence"/>
</dbReference>
<dbReference type="EMBL" id="JARQZJ010000077">
    <property type="protein sequence ID" value="KAK9882534.1"/>
    <property type="molecule type" value="Genomic_DNA"/>
</dbReference>
<evidence type="ECO:0000313" key="1">
    <source>
        <dbReference type="EMBL" id="KAK9882534.1"/>
    </source>
</evidence>
<gene>
    <name evidence="1" type="ORF">WA026_021881</name>
</gene>
<protein>
    <submittedName>
        <fullName evidence="1">Uncharacterized protein</fullName>
    </submittedName>
</protein>
<proteinExistence type="predicted"/>
<sequence length="103" mass="12090">MLSPLLISQLLVEIWMFQSRKTKMVGYRRPAGKRCRYVNTGNLILEKRKSKGAIRLANCGYTTNIVYFNEDILRKTQDLFAKTRKIKNKRTINIHELQVEGFI</sequence>
<evidence type="ECO:0000313" key="2">
    <source>
        <dbReference type="Proteomes" id="UP001431783"/>
    </source>
</evidence>
<organism evidence="1 2">
    <name type="scientific">Henosepilachna vigintioctopunctata</name>
    <dbReference type="NCBI Taxonomy" id="420089"/>
    <lineage>
        <taxon>Eukaryota</taxon>
        <taxon>Metazoa</taxon>
        <taxon>Ecdysozoa</taxon>
        <taxon>Arthropoda</taxon>
        <taxon>Hexapoda</taxon>
        <taxon>Insecta</taxon>
        <taxon>Pterygota</taxon>
        <taxon>Neoptera</taxon>
        <taxon>Endopterygota</taxon>
        <taxon>Coleoptera</taxon>
        <taxon>Polyphaga</taxon>
        <taxon>Cucujiformia</taxon>
        <taxon>Coccinelloidea</taxon>
        <taxon>Coccinellidae</taxon>
        <taxon>Epilachninae</taxon>
        <taxon>Epilachnini</taxon>
        <taxon>Henosepilachna</taxon>
    </lineage>
</organism>
<reference evidence="1 2" key="1">
    <citation type="submission" date="2023-03" db="EMBL/GenBank/DDBJ databases">
        <title>Genome insight into feeding habits of ladybird beetles.</title>
        <authorList>
            <person name="Li H.-S."/>
            <person name="Huang Y.-H."/>
            <person name="Pang H."/>
        </authorList>
    </citation>
    <scope>NUCLEOTIDE SEQUENCE [LARGE SCALE GENOMIC DNA]</scope>
    <source>
        <strain evidence="1">SYSU_2023b</strain>
        <tissue evidence="1">Whole body</tissue>
    </source>
</reference>
<comment type="caution">
    <text evidence="1">The sequence shown here is derived from an EMBL/GenBank/DDBJ whole genome shotgun (WGS) entry which is preliminary data.</text>
</comment>